<reference evidence="2 3" key="1">
    <citation type="submission" date="2020-12" db="EMBL/GenBank/DDBJ databases">
        <title>Genomic analysis of Staphylococcus felis from a cat with skin infection.</title>
        <authorList>
            <person name="Aslantas O."/>
            <person name="Keskin O."/>
            <person name="Buyukaltay K."/>
            <person name="Gullu Yucetepe A."/>
        </authorList>
    </citation>
    <scope>NUCLEOTIDE SEQUENCE [LARGE SCALE GENOMIC DNA]</scope>
    <source>
        <strain evidence="2 3">HARRANVET</strain>
    </source>
</reference>
<organism evidence="2 3">
    <name type="scientific">Staphylococcus felis</name>
    <dbReference type="NCBI Taxonomy" id="46127"/>
    <lineage>
        <taxon>Bacteria</taxon>
        <taxon>Bacillati</taxon>
        <taxon>Bacillota</taxon>
        <taxon>Bacilli</taxon>
        <taxon>Bacillales</taxon>
        <taxon>Staphylococcaceae</taxon>
        <taxon>Staphylococcus</taxon>
    </lineage>
</organism>
<keyword evidence="1" id="KW-0472">Membrane</keyword>
<name>A0ABS0QLN7_9STAP</name>
<dbReference type="EMBL" id="JAEDAQ010000002">
    <property type="protein sequence ID" value="MBH9580140.1"/>
    <property type="molecule type" value="Genomic_DNA"/>
</dbReference>
<proteinExistence type="predicted"/>
<feature type="transmembrane region" description="Helical" evidence="1">
    <location>
        <begin position="99"/>
        <end position="118"/>
    </location>
</feature>
<protein>
    <submittedName>
        <fullName evidence="2">Uncharacterized protein</fullName>
    </submittedName>
</protein>
<evidence type="ECO:0000256" key="1">
    <source>
        <dbReference type="SAM" id="Phobius"/>
    </source>
</evidence>
<feature type="transmembrane region" description="Helical" evidence="1">
    <location>
        <begin position="9"/>
        <end position="29"/>
    </location>
</feature>
<keyword evidence="1" id="KW-0812">Transmembrane</keyword>
<feature type="transmembrane region" description="Helical" evidence="1">
    <location>
        <begin position="49"/>
        <end position="67"/>
    </location>
</feature>
<evidence type="ECO:0000313" key="3">
    <source>
        <dbReference type="Proteomes" id="UP000597038"/>
    </source>
</evidence>
<dbReference type="Proteomes" id="UP000597038">
    <property type="component" value="Unassembled WGS sequence"/>
</dbReference>
<dbReference type="RefSeq" id="WP_103207896.1">
    <property type="nucleotide sequence ID" value="NZ_JAEDAQ010000002.1"/>
</dbReference>
<feature type="transmembrane region" description="Helical" evidence="1">
    <location>
        <begin position="74"/>
        <end position="93"/>
    </location>
</feature>
<sequence length="136" mass="15416">MRRPKKSEIILLFILFGIGLTLLVDPKLFSIPNGAIQEGSINVFKSQRNLMWVSFALGTAVFASFYVRLTNVSIVILILSFAYLAILTTSAIVNYPNLLTVFMVGVLAFILHDIFQMIDESEERKRQKILNKYDAK</sequence>
<keyword evidence="3" id="KW-1185">Reference proteome</keyword>
<comment type="caution">
    <text evidence="2">The sequence shown here is derived from an EMBL/GenBank/DDBJ whole genome shotgun (WGS) entry which is preliminary data.</text>
</comment>
<keyword evidence="1" id="KW-1133">Transmembrane helix</keyword>
<gene>
    <name evidence="2" type="ORF">I9026_01975</name>
</gene>
<accession>A0ABS0QLN7</accession>
<evidence type="ECO:0000313" key="2">
    <source>
        <dbReference type="EMBL" id="MBH9580140.1"/>
    </source>
</evidence>